<dbReference type="EMBL" id="JAUSUR010000004">
    <property type="protein sequence ID" value="MDQ0361828.1"/>
    <property type="molecule type" value="Genomic_DNA"/>
</dbReference>
<dbReference type="Pfam" id="PF00403">
    <property type="entry name" value="HMA"/>
    <property type="match status" value="1"/>
</dbReference>
<sequence length="63" mass="6815">MKHILIIKNMDCDHCVEKISEALTDAGIEFDINLEQKTVGILGRGDAVASATRIITGLGYQIA</sequence>
<dbReference type="InterPro" id="IPR006121">
    <property type="entry name" value="HMA_dom"/>
</dbReference>
<dbReference type="SUPFAM" id="SSF55008">
    <property type="entry name" value="HMA, heavy metal-associated domain"/>
    <property type="match status" value="1"/>
</dbReference>
<name>A0ABU0E4J5_9FIRM</name>
<evidence type="ECO:0000313" key="3">
    <source>
        <dbReference type="Proteomes" id="UP001230220"/>
    </source>
</evidence>
<dbReference type="Gene3D" id="3.30.70.100">
    <property type="match status" value="1"/>
</dbReference>
<accession>A0ABU0E4J5</accession>
<evidence type="ECO:0000313" key="2">
    <source>
        <dbReference type="EMBL" id="MDQ0361828.1"/>
    </source>
</evidence>
<dbReference type="Proteomes" id="UP001230220">
    <property type="component" value="Unassembled WGS sequence"/>
</dbReference>
<dbReference type="RefSeq" id="WP_307408896.1">
    <property type="nucleotide sequence ID" value="NZ_JAUSUR010000004.1"/>
</dbReference>
<organism evidence="2 3">
    <name type="scientific">Breznakia pachnodae</name>
    <dbReference type="NCBI Taxonomy" id="265178"/>
    <lineage>
        <taxon>Bacteria</taxon>
        <taxon>Bacillati</taxon>
        <taxon>Bacillota</taxon>
        <taxon>Erysipelotrichia</taxon>
        <taxon>Erysipelotrichales</taxon>
        <taxon>Erysipelotrichaceae</taxon>
        <taxon>Breznakia</taxon>
    </lineage>
</organism>
<evidence type="ECO:0000259" key="1">
    <source>
        <dbReference type="Pfam" id="PF00403"/>
    </source>
</evidence>
<dbReference type="InterPro" id="IPR036163">
    <property type="entry name" value="HMA_dom_sf"/>
</dbReference>
<protein>
    <submittedName>
        <fullName evidence="2">Copper chaperone CopZ</fullName>
    </submittedName>
</protein>
<proteinExistence type="predicted"/>
<reference evidence="2 3" key="1">
    <citation type="submission" date="2023-07" db="EMBL/GenBank/DDBJ databases">
        <title>Genomic Encyclopedia of Type Strains, Phase IV (KMG-IV): sequencing the most valuable type-strain genomes for metagenomic binning, comparative biology and taxonomic classification.</title>
        <authorList>
            <person name="Goeker M."/>
        </authorList>
    </citation>
    <scope>NUCLEOTIDE SEQUENCE [LARGE SCALE GENOMIC DNA]</scope>
    <source>
        <strain evidence="2 3">DSM 16784</strain>
    </source>
</reference>
<feature type="domain" description="HMA" evidence="1">
    <location>
        <begin position="5"/>
        <end position="47"/>
    </location>
</feature>
<gene>
    <name evidence="2" type="ORF">J2S15_002578</name>
</gene>
<comment type="caution">
    <text evidence="2">The sequence shown here is derived from an EMBL/GenBank/DDBJ whole genome shotgun (WGS) entry which is preliminary data.</text>
</comment>
<dbReference type="CDD" id="cd00371">
    <property type="entry name" value="HMA"/>
    <property type="match status" value="1"/>
</dbReference>
<keyword evidence="3" id="KW-1185">Reference proteome</keyword>